<dbReference type="Proteomes" id="UP001432027">
    <property type="component" value="Unassembled WGS sequence"/>
</dbReference>
<proteinExistence type="predicted"/>
<name>A0AAV5U5R7_9BILA</name>
<keyword evidence="2" id="KW-1185">Reference proteome</keyword>
<comment type="caution">
    <text evidence="1">The sequence shown here is derived from an EMBL/GenBank/DDBJ whole genome shotgun (WGS) entry which is preliminary data.</text>
</comment>
<protein>
    <submittedName>
        <fullName evidence="1">Uncharacterized protein</fullName>
    </submittedName>
</protein>
<evidence type="ECO:0000313" key="2">
    <source>
        <dbReference type="Proteomes" id="UP001432027"/>
    </source>
</evidence>
<dbReference type="EMBL" id="BTSX01000005">
    <property type="protein sequence ID" value="GMT01722.1"/>
    <property type="molecule type" value="Genomic_DNA"/>
</dbReference>
<sequence>MIEDDEKLPQDVRRFTLMNGTTIYYKYIVEREIYTGRSAANKEYSVASIPHDYVHFAGELNNELLFFYHEYKCR</sequence>
<organism evidence="1 2">
    <name type="scientific">Pristionchus entomophagus</name>
    <dbReference type="NCBI Taxonomy" id="358040"/>
    <lineage>
        <taxon>Eukaryota</taxon>
        <taxon>Metazoa</taxon>
        <taxon>Ecdysozoa</taxon>
        <taxon>Nematoda</taxon>
        <taxon>Chromadorea</taxon>
        <taxon>Rhabditida</taxon>
        <taxon>Rhabditina</taxon>
        <taxon>Diplogasteromorpha</taxon>
        <taxon>Diplogasteroidea</taxon>
        <taxon>Neodiplogasteridae</taxon>
        <taxon>Pristionchus</taxon>
    </lineage>
</organism>
<accession>A0AAV5U5R7</accession>
<evidence type="ECO:0000313" key="1">
    <source>
        <dbReference type="EMBL" id="GMT01722.1"/>
    </source>
</evidence>
<reference evidence="1" key="1">
    <citation type="submission" date="2023-10" db="EMBL/GenBank/DDBJ databases">
        <title>Genome assembly of Pristionchus species.</title>
        <authorList>
            <person name="Yoshida K."/>
            <person name="Sommer R.J."/>
        </authorList>
    </citation>
    <scope>NUCLEOTIDE SEQUENCE</scope>
    <source>
        <strain evidence="1">RS0144</strain>
    </source>
</reference>
<gene>
    <name evidence="1" type="ORF">PENTCL1PPCAC_23896</name>
</gene>
<dbReference type="AlphaFoldDB" id="A0AAV5U5R7"/>